<dbReference type="RefSeq" id="WP_309039882.1">
    <property type="nucleotide sequence ID" value="NZ_JAVIFY010000036.1"/>
</dbReference>
<name>A0ABU1BJW2_PSEHA</name>
<evidence type="ECO:0008006" key="3">
    <source>
        <dbReference type="Google" id="ProtNLM"/>
    </source>
</evidence>
<organism evidence="1 2">
    <name type="scientific">Pseudoalteromonas haloplanktis</name>
    <name type="common">Alteromonas haloplanktis</name>
    <dbReference type="NCBI Taxonomy" id="228"/>
    <lineage>
        <taxon>Bacteria</taxon>
        <taxon>Pseudomonadati</taxon>
        <taxon>Pseudomonadota</taxon>
        <taxon>Gammaproteobacteria</taxon>
        <taxon>Alteromonadales</taxon>
        <taxon>Pseudoalteromonadaceae</taxon>
        <taxon>Pseudoalteromonas</taxon>
    </lineage>
</organism>
<dbReference type="Proteomes" id="UP001226574">
    <property type="component" value="Unassembled WGS sequence"/>
</dbReference>
<proteinExistence type="predicted"/>
<evidence type="ECO:0000313" key="2">
    <source>
        <dbReference type="Proteomes" id="UP001226574"/>
    </source>
</evidence>
<accession>A0ABU1BJW2</accession>
<evidence type="ECO:0000313" key="1">
    <source>
        <dbReference type="EMBL" id="MDQ9094194.1"/>
    </source>
</evidence>
<dbReference type="EMBL" id="JAVIFY010000036">
    <property type="protein sequence ID" value="MDQ9094194.1"/>
    <property type="molecule type" value="Genomic_DNA"/>
</dbReference>
<protein>
    <recommendedName>
        <fullName evidence="3">Orphan protein</fullName>
    </recommendedName>
</protein>
<comment type="caution">
    <text evidence="1">The sequence shown here is derived from an EMBL/GenBank/DDBJ whole genome shotgun (WGS) entry which is preliminary data.</text>
</comment>
<reference evidence="1 2" key="1">
    <citation type="submission" date="2023-08" db="EMBL/GenBank/DDBJ databases">
        <title>Pseudoalteromonas haloplanktis LL1 genome.</title>
        <authorList>
            <person name="Wu S."/>
        </authorList>
    </citation>
    <scope>NUCLEOTIDE SEQUENCE [LARGE SCALE GENOMIC DNA]</scope>
    <source>
        <strain evidence="1 2">LL1</strain>
    </source>
</reference>
<gene>
    <name evidence="1" type="ORF">RC083_21785</name>
</gene>
<keyword evidence="2" id="KW-1185">Reference proteome</keyword>
<sequence>MNLTDKLKSIRQAKKRRVALMYHQRNIGGIDVPDDIFEDVMRFTKALFKKLKEAKYAIEVTHWGEVFFIEPTKDVYIQYSVNLGLKHDLVESLKNRLKHTPYIVDTTEPSCLLSFQALRPGTKLWQFNFEDLANKDNGVEYVFERIIDAVAGLQQHVRRTIRIDPLEISNADIRCIEHYSAAKFGNRNQLHKLLRTQAFSIFSELNKL</sequence>